<dbReference type="EnsemblMetazoa" id="ISCW019148-RA">
    <property type="protein sequence ID" value="ISCW019148-PA"/>
    <property type="gene ID" value="ISCW019148"/>
</dbReference>
<dbReference type="EMBL" id="DS755574">
    <property type="protein sequence ID" value="EEC08343.1"/>
    <property type="molecule type" value="Genomic_DNA"/>
</dbReference>
<dbReference type="EMBL" id="ABJB010559024">
    <property type="status" value="NOT_ANNOTATED_CDS"/>
    <property type="molecule type" value="Genomic_DNA"/>
</dbReference>
<proteinExistence type="predicted"/>
<keyword evidence="1" id="KW-0812">Transmembrane</keyword>
<reference evidence="2 4" key="1">
    <citation type="submission" date="2008-03" db="EMBL/GenBank/DDBJ databases">
        <title>Annotation of Ixodes scapularis.</title>
        <authorList>
            <consortium name="Ixodes scapularis Genome Project Consortium"/>
            <person name="Caler E."/>
            <person name="Hannick L.I."/>
            <person name="Bidwell S."/>
            <person name="Joardar V."/>
            <person name="Thiagarajan M."/>
            <person name="Amedeo P."/>
            <person name="Galinsky K.J."/>
            <person name="Schobel S."/>
            <person name="Inman J."/>
            <person name="Hostetler J."/>
            <person name="Miller J."/>
            <person name="Hammond M."/>
            <person name="Megy K."/>
            <person name="Lawson D."/>
            <person name="Kodira C."/>
            <person name="Sutton G."/>
            <person name="Meyer J."/>
            <person name="Hill C.A."/>
            <person name="Birren B."/>
            <person name="Nene V."/>
            <person name="Collins F."/>
            <person name="Alarcon-Chaidez F."/>
            <person name="Wikel S."/>
            <person name="Strausberg R."/>
        </authorList>
    </citation>
    <scope>NUCLEOTIDE SEQUENCE [LARGE SCALE GENOMIC DNA]</scope>
    <source>
        <strain evidence="4">Wikel</strain>
        <strain evidence="2">Wikel colony</strain>
    </source>
</reference>
<dbReference type="PaxDb" id="6945-B7PP21"/>
<evidence type="ECO:0000313" key="2">
    <source>
        <dbReference type="EMBL" id="EEC08343.1"/>
    </source>
</evidence>
<name>B7PP21_IXOSC</name>
<dbReference type="VEuPathDB" id="VectorBase:ISCW019148"/>
<accession>B7PP21</accession>
<reference evidence="3" key="2">
    <citation type="submission" date="2020-05" db="UniProtKB">
        <authorList>
            <consortium name="EnsemblMetazoa"/>
        </authorList>
    </citation>
    <scope>IDENTIFICATION</scope>
    <source>
        <strain evidence="3">wikel</strain>
    </source>
</reference>
<dbReference type="InParanoid" id="B7PP21"/>
<evidence type="ECO:0000256" key="1">
    <source>
        <dbReference type="SAM" id="Phobius"/>
    </source>
</evidence>
<keyword evidence="1" id="KW-1133">Transmembrane helix</keyword>
<dbReference type="Proteomes" id="UP000001555">
    <property type="component" value="Unassembled WGS sequence"/>
</dbReference>
<feature type="transmembrane region" description="Helical" evidence="1">
    <location>
        <begin position="135"/>
        <end position="154"/>
    </location>
</feature>
<protein>
    <submittedName>
        <fullName evidence="2 3">Uncharacterized protein</fullName>
    </submittedName>
</protein>
<gene>
    <name evidence="2" type="ORF">IscW_ISCW019148</name>
</gene>
<evidence type="ECO:0000313" key="4">
    <source>
        <dbReference type="Proteomes" id="UP000001555"/>
    </source>
</evidence>
<sequence length="157" mass="17136">MWLRALHSSLPRPCAHYEITRDGVNWVATFGLPVDSVAFVNSGCVIFVVAITGVSAALTGDSGDVATFERCGLRSRRFRGSRAHCLAQMQIGPCRFGLWVICPTIQLHFLVMLYVREGTTANAAAWKGKAIKVVLSKTLVSFSIWTSVSVVFSMRGV</sequence>
<organism>
    <name type="scientific">Ixodes scapularis</name>
    <name type="common">Black-legged tick</name>
    <name type="synonym">Deer tick</name>
    <dbReference type="NCBI Taxonomy" id="6945"/>
    <lineage>
        <taxon>Eukaryota</taxon>
        <taxon>Metazoa</taxon>
        <taxon>Ecdysozoa</taxon>
        <taxon>Arthropoda</taxon>
        <taxon>Chelicerata</taxon>
        <taxon>Arachnida</taxon>
        <taxon>Acari</taxon>
        <taxon>Parasitiformes</taxon>
        <taxon>Ixodida</taxon>
        <taxon>Ixodoidea</taxon>
        <taxon>Ixodidae</taxon>
        <taxon>Ixodinae</taxon>
        <taxon>Ixodes</taxon>
    </lineage>
</organism>
<keyword evidence="4" id="KW-1185">Reference proteome</keyword>
<dbReference type="AlphaFoldDB" id="B7PP21"/>
<dbReference type="VEuPathDB" id="VectorBase:ISCI019148"/>
<keyword evidence="1" id="KW-0472">Membrane</keyword>
<dbReference type="HOGENOM" id="CLU_1679883_0_0_1"/>
<evidence type="ECO:0000313" key="3">
    <source>
        <dbReference type="EnsemblMetazoa" id="ISCW019148-PA"/>
    </source>
</evidence>
<feature type="transmembrane region" description="Helical" evidence="1">
    <location>
        <begin position="96"/>
        <end position="115"/>
    </location>
</feature>